<dbReference type="InterPro" id="IPR056924">
    <property type="entry name" value="SH3_Tf2-1"/>
</dbReference>
<sequence length="600" mass="69002">MEYQEQGRDIAVTYSSGKDKVRNDKFRIVKWNSSAQQRKIASQGSSGFNELPTCPICQKKHRGECRMGTRACYGCGQEGHQIRDCPMRKEFKELEHLHLLQSRRLQLKGGIISRDKGWIGCLPTVHSSICELKRVVFHSFAHSGLIFEGVGVVPPPYLISSMKANRLFGREVKHFYVSVIDTHASPPSLEDIHVVREFPDVFPDELPEQRSKWVAPDTNEMLIAIIAQPTLMETVKQRQPEDPYLWKVYEEMLVNPKPNFTLQDKALRFQGRLCVPNIPEVKRRVLEEAHNTKFTMHPGGTKMYKDLKETFWWPGMKKEIAEFVSQCFINVNKSRQNIKGRQDYCNRYQYQNGNGSTSQWIFVVGLPNSPRGCNAIWVIVDRLTKSAHSLPVKTTYSLSNLQRALGTELSFSTAFHPQTDGQSERTIQTLEDMLRLCVLDFQGNWEMHLPLVEFAYNNSFHASIGMAPYEALYGRKCRSPICWTEVGERQMLGPEIVQLTTDKIKVIQQRLQTAQSRQKSYADIRRRELEFEEGDHVFLKVSPSKGINRFGKKGKLKPRYIGPFEVLQRIGTVAYRIALPPELSHVHDVFHVSMLRKICT</sequence>
<evidence type="ECO:0000256" key="1">
    <source>
        <dbReference type="PROSITE-ProRule" id="PRU00047"/>
    </source>
</evidence>
<dbReference type="GO" id="GO:0003676">
    <property type="term" value="F:nucleic acid binding"/>
    <property type="evidence" value="ECO:0007669"/>
    <property type="project" value="InterPro"/>
</dbReference>
<dbReference type="PANTHER" id="PTHR45835:SF99">
    <property type="entry name" value="CHROMO DOMAIN-CONTAINING PROTEIN-RELATED"/>
    <property type="match status" value="1"/>
</dbReference>
<comment type="caution">
    <text evidence="4">The sequence shown here is derived from an EMBL/GenBank/DDBJ whole genome shotgun (WGS) entry which is preliminary data.</text>
</comment>
<dbReference type="InterPro" id="IPR001878">
    <property type="entry name" value="Znf_CCHC"/>
</dbReference>
<gene>
    <name evidence="4" type="ORF">Acr_05g0007090</name>
</gene>
<evidence type="ECO:0000313" key="5">
    <source>
        <dbReference type="Proteomes" id="UP000585474"/>
    </source>
</evidence>
<evidence type="ECO:0000259" key="2">
    <source>
        <dbReference type="PROSITE" id="PS50158"/>
    </source>
</evidence>
<proteinExistence type="predicted"/>
<keyword evidence="5" id="KW-1185">Reference proteome</keyword>
<evidence type="ECO:0000259" key="3">
    <source>
        <dbReference type="PROSITE" id="PS50994"/>
    </source>
</evidence>
<dbReference type="InterPro" id="IPR001584">
    <property type="entry name" value="Integrase_cat-core"/>
</dbReference>
<keyword evidence="1" id="KW-0863">Zinc-finger</keyword>
<dbReference type="AlphaFoldDB" id="A0A7J0EL06"/>
<feature type="domain" description="CCHC-type" evidence="2">
    <location>
        <begin position="72"/>
        <end position="86"/>
    </location>
</feature>
<evidence type="ECO:0008006" key="6">
    <source>
        <dbReference type="Google" id="ProtNLM"/>
    </source>
</evidence>
<dbReference type="Gene3D" id="4.10.60.10">
    <property type="entry name" value="Zinc finger, CCHC-type"/>
    <property type="match status" value="1"/>
</dbReference>
<dbReference type="InterPro" id="IPR041588">
    <property type="entry name" value="Integrase_H2C2"/>
</dbReference>
<protein>
    <recommendedName>
        <fullName evidence="6">DNA/RNA polymerases superfamily protein</fullName>
    </recommendedName>
</protein>
<dbReference type="SMART" id="SM00343">
    <property type="entry name" value="ZnF_C2HC"/>
    <property type="match status" value="1"/>
</dbReference>
<dbReference type="Pfam" id="PF24626">
    <property type="entry name" value="SH3_Tf2-1"/>
    <property type="match status" value="1"/>
</dbReference>
<evidence type="ECO:0000313" key="4">
    <source>
        <dbReference type="EMBL" id="GFY87070.1"/>
    </source>
</evidence>
<feature type="domain" description="Integrase catalytic" evidence="3">
    <location>
        <begin position="378"/>
        <end position="476"/>
    </location>
</feature>
<dbReference type="Proteomes" id="UP000585474">
    <property type="component" value="Unassembled WGS sequence"/>
</dbReference>
<dbReference type="OrthoDB" id="1224824at2759"/>
<keyword evidence="1" id="KW-0862">Zinc</keyword>
<organism evidence="4 5">
    <name type="scientific">Actinidia rufa</name>
    <dbReference type="NCBI Taxonomy" id="165716"/>
    <lineage>
        <taxon>Eukaryota</taxon>
        <taxon>Viridiplantae</taxon>
        <taxon>Streptophyta</taxon>
        <taxon>Embryophyta</taxon>
        <taxon>Tracheophyta</taxon>
        <taxon>Spermatophyta</taxon>
        <taxon>Magnoliopsida</taxon>
        <taxon>eudicotyledons</taxon>
        <taxon>Gunneridae</taxon>
        <taxon>Pentapetalae</taxon>
        <taxon>asterids</taxon>
        <taxon>Ericales</taxon>
        <taxon>Actinidiaceae</taxon>
        <taxon>Actinidia</taxon>
    </lineage>
</organism>
<dbReference type="PANTHER" id="PTHR45835">
    <property type="entry name" value="YALI0A06105P"/>
    <property type="match status" value="1"/>
</dbReference>
<dbReference type="PROSITE" id="PS50158">
    <property type="entry name" value="ZF_CCHC"/>
    <property type="match status" value="1"/>
</dbReference>
<accession>A0A7J0EL06</accession>
<dbReference type="GO" id="GO:0008270">
    <property type="term" value="F:zinc ion binding"/>
    <property type="evidence" value="ECO:0007669"/>
    <property type="project" value="UniProtKB-KW"/>
</dbReference>
<dbReference type="InterPro" id="IPR036397">
    <property type="entry name" value="RNaseH_sf"/>
</dbReference>
<dbReference type="GO" id="GO:0015074">
    <property type="term" value="P:DNA integration"/>
    <property type="evidence" value="ECO:0007669"/>
    <property type="project" value="InterPro"/>
</dbReference>
<dbReference type="InterPro" id="IPR012337">
    <property type="entry name" value="RNaseH-like_sf"/>
</dbReference>
<dbReference type="Pfam" id="PF00098">
    <property type="entry name" value="zf-CCHC"/>
    <property type="match status" value="1"/>
</dbReference>
<reference evidence="4 5" key="1">
    <citation type="submission" date="2019-07" db="EMBL/GenBank/DDBJ databases">
        <title>De Novo Assembly of kiwifruit Actinidia rufa.</title>
        <authorList>
            <person name="Sugita-Konishi S."/>
            <person name="Sato K."/>
            <person name="Mori E."/>
            <person name="Abe Y."/>
            <person name="Kisaki G."/>
            <person name="Hamano K."/>
            <person name="Suezawa K."/>
            <person name="Otani M."/>
            <person name="Fukuda T."/>
            <person name="Manabe T."/>
            <person name="Gomi K."/>
            <person name="Tabuchi M."/>
            <person name="Akimitsu K."/>
            <person name="Kataoka I."/>
        </authorList>
    </citation>
    <scope>NUCLEOTIDE SEQUENCE [LARGE SCALE GENOMIC DNA]</scope>
    <source>
        <strain evidence="5">cv. Fuchu</strain>
    </source>
</reference>
<name>A0A7J0EL06_9ERIC</name>
<dbReference type="Gene3D" id="1.10.340.70">
    <property type="match status" value="1"/>
</dbReference>
<dbReference type="PROSITE" id="PS50994">
    <property type="entry name" value="INTEGRASE"/>
    <property type="match status" value="1"/>
</dbReference>
<dbReference type="Pfam" id="PF17921">
    <property type="entry name" value="Integrase_H2C2"/>
    <property type="match status" value="1"/>
</dbReference>
<dbReference type="Gene3D" id="3.30.420.10">
    <property type="entry name" value="Ribonuclease H-like superfamily/Ribonuclease H"/>
    <property type="match status" value="1"/>
</dbReference>
<dbReference type="EMBL" id="BJWL01000005">
    <property type="protein sequence ID" value="GFY87070.1"/>
    <property type="molecule type" value="Genomic_DNA"/>
</dbReference>
<keyword evidence="1" id="KW-0479">Metal-binding</keyword>
<dbReference type="SUPFAM" id="SSF53098">
    <property type="entry name" value="Ribonuclease H-like"/>
    <property type="match status" value="1"/>
</dbReference>